<dbReference type="SUPFAM" id="SSF55961">
    <property type="entry name" value="Bet v1-like"/>
    <property type="match status" value="1"/>
</dbReference>
<name>A0ABN3G5U0_9ACTN</name>
<keyword evidence="2" id="KW-1185">Reference proteome</keyword>
<organism evidence="1 2">
    <name type="scientific">Streptomyces cuspidosporus</name>
    <dbReference type="NCBI Taxonomy" id="66882"/>
    <lineage>
        <taxon>Bacteria</taxon>
        <taxon>Bacillati</taxon>
        <taxon>Actinomycetota</taxon>
        <taxon>Actinomycetes</taxon>
        <taxon>Kitasatosporales</taxon>
        <taxon>Streptomycetaceae</taxon>
        <taxon>Streptomyces</taxon>
    </lineage>
</organism>
<reference evidence="1 2" key="1">
    <citation type="journal article" date="2019" name="Int. J. Syst. Evol. Microbiol.">
        <title>The Global Catalogue of Microorganisms (GCM) 10K type strain sequencing project: providing services to taxonomists for standard genome sequencing and annotation.</title>
        <authorList>
            <consortium name="The Broad Institute Genomics Platform"/>
            <consortium name="The Broad Institute Genome Sequencing Center for Infectious Disease"/>
            <person name="Wu L."/>
            <person name="Ma J."/>
        </authorList>
    </citation>
    <scope>NUCLEOTIDE SEQUENCE [LARGE SCALE GENOMIC DNA]</scope>
    <source>
        <strain evidence="1 2">JCM 4316</strain>
    </source>
</reference>
<dbReference type="Gene3D" id="3.30.530.20">
    <property type="match status" value="1"/>
</dbReference>
<gene>
    <name evidence="1" type="ORF">GCM10010246_33260</name>
</gene>
<dbReference type="Proteomes" id="UP001500253">
    <property type="component" value="Unassembled WGS sequence"/>
</dbReference>
<evidence type="ECO:0000313" key="1">
    <source>
        <dbReference type="EMBL" id="GAA2344801.1"/>
    </source>
</evidence>
<sequence length="168" mass="18553">MGEADEPVAVSRRIEAPAGELFRILADPRRHLDMDGSGMLRGAASEGVISGVGDVFVMKMHYARLGDYEMNNHVVEYEQDRRIGWEPRPGRGYPDASSAEGRLGHRWIFELVPDGAGATVVTEIFDASRLPEGRRAELRQARAVWITNMTKTLERLDELCGERSGGAG</sequence>
<dbReference type="InterPro" id="IPR023393">
    <property type="entry name" value="START-like_dom_sf"/>
</dbReference>
<proteinExistence type="predicted"/>
<dbReference type="EMBL" id="BAAASD010000011">
    <property type="protein sequence ID" value="GAA2344801.1"/>
    <property type="molecule type" value="Genomic_DNA"/>
</dbReference>
<comment type="caution">
    <text evidence="1">The sequence shown here is derived from an EMBL/GenBank/DDBJ whole genome shotgun (WGS) entry which is preliminary data.</text>
</comment>
<evidence type="ECO:0000313" key="2">
    <source>
        <dbReference type="Proteomes" id="UP001500253"/>
    </source>
</evidence>
<accession>A0ABN3G5U0</accession>
<protein>
    <submittedName>
        <fullName evidence="1">SRPBCC family protein</fullName>
    </submittedName>
</protein>